<gene>
    <name evidence="5" type="ORF">DO021_02280</name>
    <name evidence="4" type="ORF">EYB58_14270</name>
</gene>
<dbReference type="GO" id="GO:0004672">
    <property type="term" value="F:protein kinase activity"/>
    <property type="evidence" value="ECO:0007669"/>
    <property type="project" value="InterPro"/>
</dbReference>
<dbReference type="CDD" id="cd05121">
    <property type="entry name" value="ABC1_ADCK3-like"/>
    <property type="match status" value="1"/>
</dbReference>
<evidence type="ECO:0000313" key="5">
    <source>
        <dbReference type="EMBL" id="RAM03599.1"/>
    </source>
</evidence>
<keyword evidence="2" id="KW-0472">Membrane</keyword>
<protein>
    <submittedName>
        <fullName evidence="5">ABC transporter</fullName>
    </submittedName>
    <submittedName>
        <fullName evidence="4">AarF/ABC1/UbiB kinase family protein</fullName>
    </submittedName>
</protein>
<dbReference type="OrthoDB" id="9795390at2"/>
<evidence type="ECO:0000313" key="4">
    <source>
        <dbReference type="EMBL" id="QBH13988.1"/>
    </source>
</evidence>
<proteinExistence type="inferred from homology"/>
<keyword evidence="4" id="KW-0808">Transferase</keyword>
<dbReference type="SMART" id="SM00220">
    <property type="entry name" value="S_TKc"/>
    <property type="match status" value="1"/>
</dbReference>
<dbReference type="EMBL" id="QLNI01000003">
    <property type="protein sequence ID" value="RAM03599.1"/>
    <property type="molecule type" value="Genomic_DNA"/>
</dbReference>
<dbReference type="RefSeq" id="WP_111953307.1">
    <property type="nucleotide sequence ID" value="NZ_CP036313.1"/>
</dbReference>
<sequence length="550" mass="62355">MQINDLRKLGRFKDIVAILAKYGFDDIVLRLDVPGSDLLRKMHPVETGKSGYERFRAAIEDLGPTCIKFGQIMSLRPDLLPQEVLAELEKLQDDVPAAEYPDIESVVRENLGVPIRDVFSRFDREPIAAASLSQVHQAVLRREKTFVAVKVQRPDIEKTIKLDLDILEGIAGFLDQQFEDLQVYDLPELVRVTRRNMIKELDFTQERNNMEIARSYVSEESYIIPVTYEQYSNDKVLVMELIRGKNFKGLCSASGWDRERIALKGLKVLVKQILDDGFFHADPHPGNLLITEDMNLCVIDWGLVGRLTEKDRFQLISLLKAFVEKDSEALVHIFLRICHTGGRNVDAGRIERELMEILDNYHAVPIKDINVGQFLMSMTALMRAHHLGMPSNLSLMVKALVTAEGSARLVYPELDIVSEISDYVHGLVKKRYRPEVIWRSVRNSLASLWYSQRQIPEQLGRVVGRLEQGRLGFRFRLEKLEQLVDSLESASNRLTAGIITGAIIMGSSMIITTGVGPFLFGFPALGVIGYIVSVVLGLWLIYTILKTRPH</sequence>
<keyword evidence="7" id="KW-1185">Reference proteome</keyword>
<evidence type="ECO:0000259" key="3">
    <source>
        <dbReference type="PROSITE" id="PS50011"/>
    </source>
</evidence>
<organism evidence="5 6">
    <name type="scientific">Desulfobacter hydrogenophilus</name>
    <dbReference type="NCBI Taxonomy" id="2291"/>
    <lineage>
        <taxon>Bacteria</taxon>
        <taxon>Pseudomonadati</taxon>
        <taxon>Thermodesulfobacteriota</taxon>
        <taxon>Desulfobacteria</taxon>
        <taxon>Desulfobacterales</taxon>
        <taxon>Desulfobacteraceae</taxon>
        <taxon>Desulfobacter</taxon>
    </lineage>
</organism>
<reference evidence="5 6" key="1">
    <citation type="submission" date="2018-06" db="EMBL/GenBank/DDBJ databases">
        <title>Complete Genome Sequence of Desulfobacter hydrogenophilus (DSM3380).</title>
        <authorList>
            <person name="Marietou A."/>
            <person name="Schreiber L."/>
            <person name="Marshall I."/>
            <person name="Jorgensen B."/>
        </authorList>
    </citation>
    <scope>NUCLEOTIDE SEQUENCE [LARGE SCALE GENOMIC DNA]</scope>
    <source>
        <strain evidence="5 6">DSM 3380</strain>
    </source>
</reference>
<dbReference type="PANTHER" id="PTHR10566">
    <property type="entry name" value="CHAPERONE-ACTIVITY OF BC1 COMPLEX CABC1 -RELATED"/>
    <property type="match status" value="1"/>
</dbReference>
<dbReference type="Proteomes" id="UP000248798">
    <property type="component" value="Unassembled WGS sequence"/>
</dbReference>
<dbReference type="Pfam" id="PF03109">
    <property type="entry name" value="ABC1"/>
    <property type="match status" value="1"/>
</dbReference>
<evidence type="ECO:0000256" key="1">
    <source>
        <dbReference type="ARBA" id="ARBA00009670"/>
    </source>
</evidence>
<comment type="similarity">
    <text evidence="1">Belongs to the protein kinase superfamily. ADCK protein kinase family.</text>
</comment>
<accession>A0A328FGR9</accession>
<dbReference type="InterPro" id="IPR000719">
    <property type="entry name" value="Prot_kinase_dom"/>
</dbReference>
<dbReference type="Proteomes" id="UP000293902">
    <property type="component" value="Chromosome"/>
</dbReference>
<evidence type="ECO:0000313" key="6">
    <source>
        <dbReference type="Proteomes" id="UP000248798"/>
    </source>
</evidence>
<dbReference type="GO" id="GO:0005524">
    <property type="term" value="F:ATP binding"/>
    <property type="evidence" value="ECO:0007669"/>
    <property type="project" value="InterPro"/>
</dbReference>
<reference evidence="4 7" key="2">
    <citation type="submission" date="2019-02" db="EMBL/GenBank/DDBJ databases">
        <title>Complete genome sequence of Desulfobacter hydrogenophilus AcRS1.</title>
        <authorList>
            <person name="Marietou A."/>
            <person name="Lund M.B."/>
            <person name="Marshall I.P.G."/>
            <person name="Schreiber L."/>
            <person name="Jorgensen B."/>
        </authorList>
    </citation>
    <scope>NUCLEOTIDE SEQUENCE [LARGE SCALE GENOMIC DNA]</scope>
    <source>
        <strain evidence="4 7">AcRS1</strain>
    </source>
</reference>
<evidence type="ECO:0000256" key="2">
    <source>
        <dbReference type="SAM" id="Phobius"/>
    </source>
</evidence>
<dbReference type="Gene3D" id="1.10.510.10">
    <property type="entry name" value="Transferase(Phosphotransferase) domain 1"/>
    <property type="match status" value="1"/>
</dbReference>
<feature type="transmembrane region" description="Helical" evidence="2">
    <location>
        <begin position="518"/>
        <end position="545"/>
    </location>
</feature>
<dbReference type="InterPro" id="IPR004147">
    <property type="entry name" value="ABC1_dom"/>
</dbReference>
<keyword evidence="2" id="KW-0812">Transmembrane</keyword>
<dbReference type="AlphaFoldDB" id="A0A328FGR9"/>
<dbReference type="PROSITE" id="PS50011">
    <property type="entry name" value="PROTEIN_KINASE_DOM"/>
    <property type="match status" value="1"/>
</dbReference>
<dbReference type="InterPro" id="IPR011009">
    <property type="entry name" value="Kinase-like_dom_sf"/>
</dbReference>
<feature type="domain" description="Protein kinase" evidence="3">
    <location>
        <begin position="121"/>
        <end position="428"/>
    </location>
</feature>
<keyword evidence="2" id="KW-1133">Transmembrane helix</keyword>
<name>A0A328FGR9_9BACT</name>
<dbReference type="PANTHER" id="PTHR10566:SF113">
    <property type="entry name" value="PROTEIN ACTIVITY OF BC1 COMPLEX KINASE 7, CHLOROPLASTIC"/>
    <property type="match status" value="1"/>
</dbReference>
<dbReference type="SUPFAM" id="SSF56112">
    <property type="entry name" value="Protein kinase-like (PK-like)"/>
    <property type="match status" value="1"/>
</dbReference>
<keyword evidence="4" id="KW-0418">Kinase</keyword>
<dbReference type="EMBL" id="CP036313">
    <property type="protein sequence ID" value="QBH13988.1"/>
    <property type="molecule type" value="Genomic_DNA"/>
</dbReference>
<evidence type="ECO:0000313" key="7">
    <source>
        <dbReference type="Proteomes" id="UP000293902"/>
    </source>
</evidence>
<dbReference type="InterPro" id="IPR050154">
    <property type="entry name" value="UbiB_kinase"/>
</dbReference>